<name>A0A3B1AJB4_9ZZZZ</name>
<dbReference type="EMBL" id="UOFR01000060">
    <property type="protein sequence ID" value="VAW98459.1"/>
    <property type="molecule type" value="Genomic_DNA"/>
</dbReference>
<dbReference type="AlphaFoldDB" id="A0A3B1AJB4"/>
<proteinExistence type="predicted"/>
<gene>
    <name evidence="1" type="ORF">MNBD_GAMMA21-2184</name>
</gene>
<sequence>MTPGAKGEGAHNETRSVSMRNEAVLHETYNKIAGLGHGWPYVTKHKEVRE</sequence>
<organism evidence="1">
    <name type="scientific">hydrothermal vent metagenome</name>
    <dbReference type="NCBI Taxonomy" id="652676"/>
    <lineage>
        <taxon>unclassified sequences</taxon>
        <taxon>metagenomes</taxon>
        <taxon>ecological metagenomes</taxon>
    </lineage>
</organism>
<accession>A0A3B1AJB4</accession>
<protein>
    <submittedName>
        <fullName evidence="1">Uncharacterized protein</fullName>
    </submittedName>
</protein>
<reference evidence="1" key="1">
    <citation type="submission" date="2018-06" db="EMBL/GenBank/DDBJ databases">
        <authorList>
            <person name="Zhirakovskaya E."/>
        </authorList>
    </citation>
    <scope>NUCLEOTIDE SEQUENCE</scope>
</reference>
<evidence type="ECO:0000313" key="1">
    <source>
        <dbReference type="EMBL" id="VAW98459.1"/>
    </source>
</evidence>